<dbReference type="AlphaFoldDB" id="A0A5T4QHP3"/>
<name>A0A5T4QHP3_SALER</name>
<gene>
    <name evidence="3" type="ORF">DLP15_26415</name>
</gene>
<evidence type="ECO:0000313" key="3">
    <source>
        <dbReference type="EMBL" id="EBL8161563.1"/>
    </source>
</evidence>
<dbReference type="EMBL" id="AAGAHK010000102">
    <property type="protein sequence ID" value="EBL8161563.1"/>
    <property type="molecule type" value="Genomic_DNA"/>
</dbReference>
<accession>A0A5T4QHP3</accession>
<proteinExistence type="inferred from homology"/>
<organism evidence="3">
    <name type="scientific">Salmonella enterica</name>
    <name type="common">Salmonella choleraesuis</name>
    <dbReference type="NCBI Taxonomy" id="28901"/>
    <lineage>
        <taxon>Bacteria</taxon>
        <taxon>Pseudomonadati</taxon>
        <taxon>Pseudomonadota</taxon>
        <taxon>Gammaproteobacteria</taxon>
        <taxon>Enterobacterales</taxon>
        <taxon>Enterobacteriaceae</taxon>
        <taxon>Salmonella</taxon>
    </lineage>
</organism>
<comment type="similarity">
    <text evidence="1">Belongs to the GSP E family.</text>
</comment>
<feature type="non-terminal residue" evidence="3">
    <location>
        <position position="1"/>
    </location>
</feature>
<dbReference type="GO" id="GO:0016887">
    <property type="term" value="F:ATP hydrolysis activity"/>
    <property type="evidence" value="ECO:0007669"/>
    <property type="project" value="InterPro"/>
</dbReference>
<dbReference type="InterPro" id="IPR001482">
    <property type="entry name" value="T2SS/T4SS_dom"/>
</dbReference>
<comment type="caution">
    <text evidence="3">The sequence shown here is derived from an EMBL/GenBank/DDBJ whole genome shotgun (WGS) entry which is preliminary data.</text>
</comment>
<evidence type="ECO:0000259" key="2">
    <source>
        <dbReference type="Pfam" id="PF00437"/>
    </source>
</evidence>
<dbReference type="InterPro" id="IPR027417">
    <property type="entry name" value="P-loop_NTPase"/>
</dbReference>
<dbReference type="PANTHER" id="PTHR30486:SF6">
    <property type="entry name" value="TYPE IV PILUS RETRACTATION ATPASE PILT"/>
    <property type="match status" value="1"/>
</dbReference>
<evidence type="ECO:0000256" key="1">
    <source>
        <dbReference type="ARBA" id="ARBA00006611"/>
    </source>
</evidence>
<reference evidence="3" key="1">
    <citation type="submission" date="2018-05" db="EMBL/GenBank/DDBJ databases">
        <authorList>
            <consortium name="PulseNet: The National Subtyping Network for Foodborne Disease Surveillance"/>
            <person name="Tarr C.L."/>
            <person name="Trees E."/>
            <person name="Katz L.S."/>
            <person name="Carleton-Romer H.A."/>
            <person name="Stroika S."/>
            <person name="Kucerova Z."/>
            <person name="Roache K.F."/>
            <person name="Sabol A.L."/>
            <person name="Besser J."/>
            <person name="Gerner-Smidt P."/>
        </authorList>
    </citation>
    <scope>NUCLEOTIDE SEQUENCE</scope>
    <source>
        <strain evidence="3">PNUSAS041145</strain>
    </source>
</reference>
<dbReference type="PANTHER" id="PTHR30486">
    <property type="entry name" value="TWITCHING MOTILITY PROTEIN PILT"/>
    <property type="match status" value="1"/>
</dbReference>
<sequence length="206" mass="23383">LYRYIMDNFPDAKIVTYEDPVEYILGNENDLLPPHQAEIGRDVVSFAAGLRSAVRRNPEIIGVGEIRDNETADAAVQAGNTGHYCLSTMHTKSPGETLARLLGLFPPVIRDSMAWAVLSLLQFILVQVLVRTNDGGRKAVREYIVINDELRDNLSGMPHAEWGHHIDAIIRQEKRRIRDQILEMYIRNEVDRREAILFIPPGELRS</sequence>
<dbReference type="SUPFAM" id="SSF52540">
    <property type="entry name" value="P-loop containing nucleoside triphosphate hydrolases"/>
    <property type="match status" value="1"/>
</dbReference>
<protein>
    <submittedName>
        <fullName evidence="3">Plasmid transfer ATPase TraJ</fullName>
    </submittedName>
</protein>
<dbReference type="Gene3D" id="3.40.50.300">
    <property type="entry name" value="P-loop containing nucleotide triphosphate hydrolases"/>
    <property type="match status" value="1"/>
</dbReference>
<feature type="domain" description="Bacterial type II secretion system protein E" evidence="2">
    <location>
        <begin position="8"/>
        <end position="136"/>
    </location>
</feature>
<dbReference type="Pfam" id="PF00437">
    <property type="entry name" value="T2SSE"/>
    <property type="match status" value="1"/>
</dbReference>
<dbReference type="InterPro" id="IPR050921">
    <property type="entry name" value="T4SS_GSP_E_ATPase"/>
</dbReference>